<dbReference type="InterPro" id="IPR011050">
    <property type="entry name" value="Pectin_lyase_fold/virulence"/>
</dbReference>
<dbReference type="InterPro" id="IPR006626">
    <property type="entry name" value="PbH1"/>
</dbReference>
<dbReference type="SMART" id="SM00710">
    <property type="entry name" value="PbH1"/>
    <property type="match status" value="5"/>
</dbReference>
<gene>
    <name evidence="19" type="ORF">FIBSPDRAFT_805339</name>
</gene>
<evidence type="ECO:0000256" key="13">
    <source>
        <dbReference type="ARBA" id="ARBA00043142"/>
    </source>
</evidence>
<evidence type="ECO:0000256" key="15">
    <source>
        <dbReference type="PROSITE-ProRule" id="PRU10052"/>
    </source>
</evidence>
<comment type="catalytic activity">
    <reaction evidence="14">
        <text>[(1-&gt;4)-alpha-D-galacturonosyl](n) + H2O = alpha-D-galacturonate + [(1-&gt;4)-alpha-D-galacturonosyl](n-1)</text>
        <dbReference type="Rhea" id="RHEA:14117"/>
        <dbReference type="Rhea" id="RHEA-COMP:14570"/>
        <dbReference type="Rhea" id="RHEA-COMP:14572"/>
        <dbReference type="ChEBI" id="CHEBI:15377"/>
        <dbReference type="ChEBI" id="CHEBI:58658"/>
        <dbReference type="ChEBI" id="CHEBI:140523"/>
        <dbReference type="EC" id="3.2.1.67"/>
    </reaction>
</comment>
<keyword evidence="8" id="KW-0325">Glycoprotein</keyword>
<dbReference type="EC" id="3.2.1.67" evidence="11"/>
<keyword evidence="20" id="KW-1185">Reference proteome</keyword>
<evidence type="ECO:0000256" key="8">
    <source>
        <dbReference type="ARBA" id="ARBA00023180"/>
    </source>
</evidence>
<dbReference type="PANTHER" id="PTHR31736">
    <property type="match status" value="1"/>
</dbReference>
<dbReference type="SUPFAM" id="SSF51126">
    <property type="entry name" value="Pectin lyase-like"/>
    <property type="match status" value="1"/>
</dbReference>
<dbReference type="PROSITE" id="PS00502">
    <property type="entry name" value="POLYGALACTURONASE"/>
    <property type="match status" value="1"/>
</dbReference>
<organism evidence="19 20">
    <name type="scientific">Athelia psychrophila</name>
    <dbReference type="NCBI Taxonomy" id="1759441"/>
    <lineage>
        <taxon>Eukaryota</taxon>
        <taxon>Fungi</taxon>
        <taxon>Dikarya</taxon>
        <taxon>Basidiomycota</taxon>
        <taxon>Agaricomycotina</taxon>
        <taxon>Agaricomycetes</taxon>
        <taxon>Agaricomycetidae</taxon>
        <taxon>Atheliales</taxon>
        <taxon>Atheliaceae</taxon>
        <taxon>Athelia</taxon>
    </lineage>
</organism>
<keyword evidence="7" id="KW-1015">Disulfide bond</keyword>
<dbReference type="Gene3D" id="2.160.20.10">
    <property type="entry name" value="Single-stranded right-handed beta-helix, Pectin lyase-like"/>
    <property type="match status" value="1"/>
</dbReference>
<dbReference type="GO" id="GO:0045490">
    <property type="term" value="P:pectin catabolic process"/>
    <property type="evidence" value="ECO:0007669"/>
    <property type="project" value="UniProtKB-ARBA"/>
</dbReference>
<evidence type="ECO:0000256" key="16">
    <source>
        <dbReference type="RuleBase" id="RU361169"/>
    </source>
</evidence>
<evidence type="ECO:0000256" key="4">
    <source>
        <dbReference type="ARBA" id="ARBA00022729"/>
    </source>
</evidence>
<dbReference type="FunFam" id="2.160.20.10:FF:000027">
    <property type="entry name" value="Probable exopolygalacturonase X"/>
    <property type="match status" value="1"/>
</dbReference>
<reference evidence="19 20" key="1">
    <citation type="journal article" date="2016" name="Mol. Biol. Evol.">
        <title>Comparative Genomics of Early-Diverging Mushroom-Forming Fungi Provides Insights into the Origins of Lignocellulose Decay Capabilities.</title>
        <authorList>
            <person name="Nagy L.G."/>
            <person name="Riley R."/>
            <person name="Tritt A."/>
            <person name="Adam C."/>
            <person name="Daum C."/>
            <person name="Floudas D."/>
            <person name="Sun H."/>
            <person name="Yadav J.S."/>
            <person name="Pangilinan J."/>
            <person name="Larsson K.H."/>
            <person name="Matsuura K."/>
            <person name="Barry K."/>
            <person name="Labutti K."/>
            <person name="Kuo R."/>
            <person name="Ohm R.A."/>
            <person name="Bhattacharya S.S."/>
            <person name="Shirouzu T."/>
            <person name="Yoshinaga Y."/>
            <person name="Martin F.M."/>
            <person name="Grigoriev I.V."/>
            <person name="Hibbett D.S."/>
        </authorList>
    </citation>
    <scope>NUCLEOTIDE SEQUENCE [LARGE SCALE GENOMIC DNA]</scope>
    <source>
        <strain evidence="19 20">CBS 109695</strain>
    </source>
</reference>
<dbReference type="PANTHER" id="PTHR31736:SF14">
    <property type="entry name" value="EXOPOLYGALACTURONASE X-1-RELATED"/>
    <property type="match status" value="1"/>
</dbReference>
<keyword evidence="6 16" id="KW-0378">Hydrolase</keyword>
<keyword evidence="10" id="KW-0961">Cell wall biogenesis/degradation</keyword>
<evidence type="ECO:0000256" key="10">
    <source>
        <dbReference type="ARBA" id="ARBA00023316"/>
    </source>
</evidence>
<comment type="similarity">
    <text evidence="2 16">Belongs to the glycosyl hydrolase 28 family.</text>
</comment>
<keyword evidence="5" id="KW-0677">Repeat</keyword>
<evidence type="ECO:0000256" key="9">
    <source>
        <dbReference type="ARBA" id="ARBA00023295"/>
    </source>
</evidence>
<dbReference type="InterPro" id="IPR012334">
    <property type="entry name" value="Pectin_lyas_fold"/>
</dbReference>
<proteinExistence type="inferred from homology"/>
<keyword evidence="4 18" id="KW-0732">Signal</keyword>
<dbReference type="STRING" id="436010.A0A167WE12"/>
<evidence type="ECO:0000256" key="3">
    <source>
        <dbReference type="ARBA" id="ARBA00022525"/>
    </source>
</evidence>
<dbReference type="GO" id="GO:0071555">
    <property type="term" value="P:cell wall organization"/>
    <property type="evidence" value="ECO:0007669"/>
    <property type="project" value="UniProtKB-KW"/>
</dbReference>
<keyword evidence="3" id="KW-0964">Secreted</keyword>
<evidence type="ECO:0000313" key="20">
    <source>
        <dbReference type="Proteomes" id="UP000076532"/>
    </source>
</evidence>
<feature type="active site" evidence="15">
    <location>
        <position position="278"/>
    </location>
</feature>
<dbReference type="OrthoDB" id="187139at2759"/>
<sequence>MRFHLISFLTVAAATFTAASPNYQPLQAAPHHTSPRPDVKYHPKTPRLSPPYHSQRTNLTCYVQSHGNGTDDSSYILSAVNTCNNGGHVVFTQGTKYTIGTALNLTFLEHIDIDIQGYIQFTNDTVYWQANSFKLIFQNVTTFWNFGGEDVNIYGGGTIDGNGQAWYDAYAANIYTLRPTLIGVVGLHDSTFSNLLLRYSPTYYHFVTNSTNVVFDNINIAGGSVSANPAKNTDGWDTYRVEDVTIQNSIVNNGDDCVSFKPNSTNVLVQNMWCNGSHGISVGSLGQYKGEYDIVENIYVYNTSLHNASDGARIKVWPNAPSALSGDLQGGGGSGYVNNITYDTMVIDNVDYAIEVDQCYGQSNLTLCYEYPSPLTITNVVFTNFKGKTSTKYQPQIATFACSSSTACSNITASNINVVSPKGTNEAYCDNVAAASLNVTCVTKALGFN</sequence>
<dbReference type="Proteomes" id="UP000076532">
    <property type="component" value="Unassembled WGS sequence"/>
</dbReference>
<evidence type="ECO:0000256" key="1">
    <source>
        <dbReference type="ARBA" id="ARBA00004613"/>
    </source>
</evidence>
<dbReference type="AlphaFoldDB" id="A0A167WE12"/>
<dbReference type="EMBL" id="KV417809">
    <property type="protein sequence ID" value="KZP05986.1"/>
    <property type="molecule type" value="Genomic_DNA"/>
</dbReference>
<evidence type="ECO:0000256" key="12">
    <source>
        <dbReference type="ARBA" id="ARBA00041604"/>
    </source>
</evidence>
<evidence type="ECO:0000256" key="18">
    <source>
        <dbReference type="SAM" id="SignalP"/>
    </source>
</evidence>
<feature type="signal peptide" evidence="18">
    <location>
        <begin position="1"/>
        <end position="19"/>
    </location>
</feature>
<name>A0A167WE12_9AGAM</name>
<feature type="chain" id="PRO_5007893895" description="galacturonan 1,4-alpha-galacturonidase" evidence="18">
    <location>
        <begin position="20"/>
        <end position="449"/>
    </location>
</feature>
<evidence type="ECO:0000256" key="6">
    <source>
        <dbReference type="ARBA" id="ARBA00022801"/>
    </source>
</evidence>
<feature type="non-terminal residue" evidence="19">
    <location>
        <position position="449"/>
    </location>
</feature>
<dbReference type="Pfam" id="PF00295">
    <property type="entry name" value="Glyco_hydro_28"/>
    <property type="match status" value="1"/>
</dbReference>
<dbReference type="GO" id="GO:0004650">
    <property type="term" value="F:polygalacturonase activity"/>
    <property type="evidence" value="ECO:0007669"/>
    <property type="project" value="InterPro"/>
</dbReference>
<keyword evidence="9 16" id="KW-0326">Glycosidase</keyword>
<dbReference type="InterPro" id="IPR000743">
    <property type="entry name" value="Glyco_hydro_28"/>
</dbReference>
<accession>A0A167WE12</accession>
<comment type="subcellular location">
    <subcellularLocation>
        <location evidence="1">Secreted</location>
    </subcellularLocation>
</comment>
<dbReference type="GO" id="GO:0047911">
    <property type="term" value="F:galacturan 1,4-alpha-galacturonidase activity"/>
    <property type="evidence" value="ECO:0007669"/>
    <property type="project" value="UniProtKB-EC"/>
</dbReference>
<evidence type="ECO:0000313" key="19">
    <source>
        <dbReference type="EMBL" id="KZP05986.1"/>
    </source>
</evidence>
<evidence type="ECO:0000256" key="2">
    <source>
        <dbReference type="ARBA" id="ARBA00008834"/>
    </source>
</evidence>
<evidence type="ECO:0000256" key="17">
    <source>
        <dbReference type="SAM" id="MobiDB-lite"/>
    </source>
</evidence>
<feature type="region of interest" description="Disordered" evidence="17">
    <location>
        <begin position="25"/>
        <end position="52"/>
    </location>
</feature>
<evidence type="ECO:0000256" key="7">
    <source>
        <dbReference type="ARBA" id="ARBA00023157"/>
    </source>
</evidence>
<evidence type="ECO:0000256" key="5">
    <source>
        <dbReference type="ARBA" id="ARBA00022737"/>
    </source>
</evidence>
<protein>
    <recommendedName>
        <fullName evidence="11">galacturonan 1,4-alpha-galacturonidase</fullName>
        <ecNumber evidence="11">3.2.1.67</ecNumber>
    </recommendedName>
    <alternativeName>
        <fullName evidence="13">Galacturan 1,4-alpha-galacturonidase</fullName>
    </alternativeName>
    <alternativeName>
        <fullName evidence="12">Poly(1,4-alpha-D-galacturonide)galacturonohydrolase</fullName>
    </alternativeName>
</protein>
<evidence type="ECO:0000256" key="11">
    <source>
        <dbReference type="ARBA" id="ARBA00038933"/>
    </source>
</evidence>
<dbReference type="GO" id="GO:0005576">
    <property type="term" value="C:extracellular region"/>
    <property type="evidence" value="ECO:0007669"/>
    <property type="project" value="UniProtKB-SubCell"/>
</dbReference>
<evidence type="ECO:0000256" key="14">
    <source>
        <dbReference type="ARBA" id="ARBA00048766"/>
    </source>
</evidence>